<feature type="transmembrane region" description="Helical" evidence="9">
    <location>
        <begin position="12"/>
        <end position="32"/>
    </location>
</feature>
<feature type="transmembrane region" description="Helical" evidence="9">
    <location>
        <begin position="246"/>
        <end position="277"/>
    </location>
</feature>
<feature type="transmembrane region" description="Helical" evidence="9">
    <location>
        <begin position="297"/>
        <end position="319"/>
    </location>
</feature>
<comment type="caution">
    <text evidence="10">The sequence shown here is derived from an EMBL/GenBank/DDBJ whole genome shotgun (WGS) entry which is preliminary data.</text>
</comment>
<dbReference type="AlphaFoldDB" id="A0A364NNE5"/>
<dbReference type="PANTHER" id="PTHR30574:SF1">
    <property type="entry name" value="SULPHUR TRANSPORT DOMAIN-CONTAINING PROTEIN"/>
    <property type="match status" value="1"/>
</dbReference>
<dbReference type="EMBL" id="QKRX01000004">
    <property type="protein sequence ID" value="RAU18593.1"/>
    <property type="molecule type" value="Genomic_DNA"/>
</dbReference>
<feature type="transmembrane region" description="Helical" evidence="9">
    <location>
        <begin position="164"/>
        <end position="191"/>
    </location>
</feature>
<dbReference type="Pfam" id="PF04143">
    <property type="entry name" value="Sulf_transp"/>
    <property type="match status" value="1"/>
</dbReference>
<keyword evidence="6 9" id="KW-1133">Transmembrane helix</keyword>
<gene>
    <name evidence="10" type="ORF">DN062_07420</name>
</gene>
<feature type="transmembrane region" description="Helical" evidence="9">
    <location>
        <begin position="53"/>
        <end position="75"/>
    </location>
</feature>
<dbReference type="InterPro" id="IPR007272">
    <property type="entry name" value="Sulf_transp_TsuA/YedE"/>
</dbReference>
<feature type="transmembrane region" description="Helical" evidence="9">
    <location>
        <begin position="203"/>
        <end position="226"/>
    </location>
</feature>
<feature type="transmembrane region" description="Helical" evidence="9">
    <location>
        <begin position="325"/>
        <end position="344"/>
    </location>
</feature>
<organism evidence="10 11">
    <name type="scientific">Nitrincola tibetensis</name>
    <dbReference type="NCBI Taxonomy" id="2219697"/>
    <lineage>
        <taxon>Bacteria</taxon>
        <taxon>Pseudomonadati</taxon>
        <taxon>Pseudomonadota</taxon>
        <taxon>Gammaproteobacteria</taxon>
        <taxon>Oceanospirillales</taxon>
        <taxon>Oceanospirillaceae</taxon>
        <taxon>Nitrincola</taxon>
    </lineage>
</organism>
<accession>A0A364NNE5</accession>
<comment type="similarity">
    <text evidence="8">Belongs to the TsuA/YedE (TC 9.B.102) family.</text>
</comment>
<evidence type="ECO:0000256" key="5">
    <source>
        <dbReference type="ARBA" id="ARBA00022692"/>
    </source>
</evidence>
<feature type="transmembrane region" description="Helical" evidence="9">
    <location>
        <begin position="120"/>
        <end position="144"/>
    </location>
</feature>
<evidence type="ECO:0000313" key="10">
    <source>
        <dbReference type="EMBL" id="RAU18593.1"/>
    </source>
</evidence>
<protein>
    <submittedName>
        <fullName evidence="10">YeeE/YedE family protein</fullName>
    </submittedName>
</protein>
<evidence type="ECO:0000256" key="6">
    <source>
        <dbReference type="ARBA" id="ARBA00022989"/>
    </source>
</evidence>
<proteinExistence type="inferred from homology"/>
<keyword evidence="7 9" id="KW-0472">Membrane</keyword>
<name>A0A364NNE5_9GAMM</name>
<evidence type="ECO:0000256" key="1">
    <source>
        <dbReference type="ARBA" id="ARBA00004429"/>
    </source>
</evidence>
<reference evidence="10 11" key="1">
    <citation type="submission" date="2018-06" db="EMBL/GenBank/DDBJ databases">
        <title>Nitrincola tibetense sp. nov., isolated from Lake XuguoCo on Tibetan Plateau.</title>
        <authorList>
            <person name="Xing P."/>
        </authorList>
    </citation>
    <scope>NUCLEOTIDE SEQUENCE [LARGE SCALE GENOMIC DNA]</scope>
    <source>
        <strain evidence="11">xg18</strain>
    </source>
</reference>
<evidence type="ECO:0000313" key="11">
    <source>
        <dbReference type="Proteomes" id="UP000250744"/>
    </source>
</evidence>
<dbReference type="Proteomes" id="UP000250744">
    <property type="component" value="Unassembled WGS sequence"/>
</dbReference>
<evidence type="ECO:0000256" key="2">
    <source>
        <dbReference type="ARBA" id="ARBA00022448"/>
    </source>
</evidence>
<keyword evidence="2" id="KW-0813">Transport</keyword>
<evidence type="ECO:0000256" key="3">
    <source>
        <dbReference type="ARBA" id="ARBA00022475"/>
    </source>
</evidence>
<feature type="transmembrane region" description="Helical" evidence="9">
    <location>
        <begin position="87"/>
        <end position="108"/>
    </location>
</feature>
<keyword evidence="4" id="KW-0997">Cell inner membrane</keyword>
<comment type="subcellular location">
    <subcellularLocation>
        <location evidence="1">Cell inner membrane</location>
        <topology evidence="1">Multi-pass membrane protein</topology>
    </subcellularLocation>
</comment>
<dbReference type="PANTHER" id="PTHR30574">
    <property type="entry name" value="INNER MEMBRANE PROTEIN YEDE"/>
    <property type="match status" value="1"/>
</dbReference>
<sequence length="350" mass="37193">MDAFFNDHEQAVLILGALLGIAYGAIGQWSRFCLYRGIEQRFTRSDTGKLHSFALAMACALLLSQVLVELTGIQFNQTHYFQSNPSIPLLIVGGLMFGIGMQLANACGARSLVLLGSGNLRSLLVLLCIGLSAYMMMSGVFANLRIGLENLTRVPLPSASVPEALTIMGLSSSVSRWSASLVIAAGLLMYASRSEHLRTTPRNWLGAAIIGVLISAGWWITGVIGADDFDPVRLSSLTFVAPIGESLQYLMLASGMSLSFASVVVLGVILGSFGRALLSREFQWQAYDSVGQMQRGIVGGILMGIGGVLSLGCTLGQGLSGFSTLAFTSLIALPSIICGAYISLRVFKSY</sequence>
<dbReference type="RefSeq" id="WP_112158698.1">
    <property type="nucleotide sequence ID" value="NZ_QKRX01000004.1"/>
</dbReference>
<evidence type="ECO:0000256" key="4">
    <source>
        <dbReference type="ARBA" id="ARBA00022519"/>
    </source>
</evidence>
<dbReference type="OrthoDB" id="9794165at2"/>
<dbReference type="GO" id="GO:0005886">
    <property type="term" value="C:plasma membrane"/>
    <property type="evidence" value="ECO:0007669"/>
    <property type="project" value="UniProtKB-SubCell"/>
</dbReference>
<keyword evidence="11" id="KW-1185">Reference proteome</keyword>
<keyword evidence="3" id="KW-1003">Cell membrane</keyword>
<evidence type="ECO:0000256" key="9">
    <source>
        <dbReference type="SAM" id="Phobius"/>
    </source>
</evidence>
<keyword evidence="5 9" id="KW-0812">Transmembrane</keyword>
<evidence type="ECO:0000256" key="7">
    <source>
        <dbReference type="ARBA" id="ARBA00023136"/>
    </source>
</evidence>
<evidence type="ECO:0000256" key="8">
    <source>
        <dbReference type="ARBA" id="ARBA00035655"/>
    </source>
</evidence>